<dbReference type="EMBL" id="QHCT01000003">
    <property type="protein sequence ID" value="RHX90080.1"/>
    <property type="molecule type" value="Genomic_DNA"/>
</dbReference>
<reference evidence="2" key="1">
    <citation type="submission" date="2018-05" db="EMBL/GenBank/DDBJ databases">
        <title>Leptospira yasudae sp. nov. and Leptospira stimsonii sp. nov., two pathogenic species of the genus Leptospira isolated from environmental sources.</title>
        <authorList>
            <person name="Casanovas-Massana A."/>
            <person name="Hamond C."/>
            <person name="Santos L.A."/>
            <person name="Hacker K.P."/>
            <person name="Balassiano I."/>
            <person name="Medeiros M.A."/>
            <person name="Reis M.G."/>
            <person name="Ko A.I."/>
            <person name="Wunder E.A."/>
        </authorList>
    </citation>
    <scope>NUCLEOTIDE SEQUENCE [LARGE SCALE GENOMIC DNA]</scope>
    <source>
        <strain evidence="2">Yale</strain>
    </source>
</reference>
<dbReference type="Proteomes" id="UP000265798">
    <property type="component" value="Unassembled WGS sequence"/>
</dbReference>
<name>A0A396ZAA5_9LEPT</name>
<dbReference type="AlphaFoldDB" id="A0A396ZAA5"/>
<gene>
    <name evidence="1" type="ORF">DLM75_14255</name>
</gene>
<comment type="caution">
    <text evidence="1">The sequence shown here is derived from an EMBL/GenBank/DDBJ whole genome shotgun (WGS) entry which is preliminary data.</text>
</comment>
<accession>A0A396ZAA5</accession>
<protein>
    <submittedName>
        <fullName evidence="1">Uncharacterized protein</fullName>
    </submittedName>
</protein>
<evidence type="ECO:0000313" key="2">
    <source>
        <dbReference type="Proteomes" id="UP000265798"/>
    </source>
</evidence>
<evidence type="ECO:0000313" key="1">
    <source>
        <dbReference type="EMBL" id="RHX90080.1"/>
    </source>
</evidence>
<organism evidence="1 2">
    <name type="scientific">Leptospira stimsonii</name>
    <dbReference type="NCBI Taxonomy" id="2202203"/>
    <lineage>
        <taxon>Bacteria</taxon>
        <taxon>Pseudomonadati</taxon>
        <taxon>Spirochaetota</taxon>
        <taxon>Spirochaetia</taxon>
        <taxon>Leptospirales</taxon>
        <taxon>Leptospiraceae</taxon>
        <taxon>Leptospira</taxon>
    </lineage>
</organism>
<sequence length="71" mass="8385">MILRILKKTDSLPLPLSDWNGKDCCNLFELGSYRKDFRKRSDPIDLRIGSKGYLQGRGSFRFEKKKRKHIL</sequence>
<proteinExistence type="predicted"/>